<dbReference type="Gene3D" id="3.30.360.10">
    <property type="entry name" value="Dihydrodipicolinate Reductase, domain 2"/>
    <property type="match status" value="1"/>
</dbReference>
<accession>A0A833SLV1</accession>
<feature type="chain" id="PRO_5032585194" evidence="5">
    <location>
        <begin position="22"/>
        <end position="556"/>
    </location>
</feature>
<dbReference type="PANTHER" id="PTHR23429:SF7">
    <property type="entry name" value="GDH_6PGL ENDOPLASMIC BIFUNCTIONAL PROTEIN"/>
    <property type="match status" value="1"/>
</dbReference>
<dbReference type="Proteomes" id="UP000602510">
    <property type="component" value="Unassembled WGS sequence"/>
</dbReference>
<feature type="compositionally biased region" description="Polar residues" evidence="4">
    <location>
        <begin position="530"/>
        <end position="549"/>
    </location>
</feature>
<keyword evidence="1" id="KW-0313">Glucose metabolism</keyword>
<evidence type="ECO:0000259" key="6">
    <source>
        <dbReference type="Pfam" id="PF00479"/>
    </source>
</evidence>
<name>A0A833SLV1_PHYIN</name>
<evidence type="ECO:0000313" key="8">
    <source>
        <dbReference type="EMBL" id="KAF4030085.1"/>
    </source>
</evidence>
<dbReference type="InterPro" id="IPR036291">
    <property type="entry name" value="NAD(P)-bd_dom_sf"/>
</dbReference>
<feature type="region of interest" description="Disordered" evidence="4">
    <location>
        <begin position="524"/>
        <end position="556"/>
    </location>
</feature>
<gene>
    <name evidence="8" type="ORF">GN244_ATG18173</name>
</gene>
<keyword evidence="9" id="KW-1185">Reference proteome</keyword>
<evidence type="ECO:0000256" key="3">
    <source>
        <dbReference type="ARBA" id="ARBA00023277"/>
    </source>
</evidence>
<organism evidence="8 9">
    <name type="scientific">Phytophthora infestans</name>
    <name type="common">Potato late blight agent</name>
    <name type="synonym">Botrytis infestans</name>
    <dbReference type="NCBI Taxonomy" id="4787"/>
    <lineage>
        <taxon>Eukaryota</taxon>
        <taxon>Sar</taxon>
        <taxon>Stramenopiles</taxon>
        <taxon>Oomycota</taxon>
        <taxon>Peronosporomycetes</taxon>
        <taxon>Peronosporales</taxon>
        <taxon>Peronosporaceae</taxon>
        <taxon>Phytophthora</taxon>
    </lineage>
</organism>
<reference evidence="8" key="1">
    <citation type="submission" date="2020-04" db="EMBL/GenBank/DDBJ databases">
        <title>Hybrid Assembly of Korean Phytophthora infestans isolates.</title>
        <authorList>
            <person name="Prokchorchik M."/>
            <person name="Lee Y."/>
            <person name="Seo J."/>
            <person name="Cho J.-H."/>
            <person name="Park Y.-E."/>
            <person name="Jang D.-C."/>
            <person name="Im J.-S."/>
            <person name="Choi J.-G."/>
            <person name="Park H.-J."/>
            <person name="Lee G.-B."/>
            <person name="Lee Y.-G."/>
            <person name="Hong S.-Y."/>
            <person name="Cho K."/>
            <person name="Sohn K.H."/>
        </authorList>
    </citation>
    <scope>NUCLEOTIDE SEQUENCE</scope>
    <source>
        <strain evidence="8">KR_1_A1</strain>
    </source>
</reference>
<evidence type="ECO:0000259" key="7">
    <source>
        <dbReference type="Pfam" id="PF02781"/>
    </source>
</evidence>
<dbReference type="Pfam" id="PF02781">
    <property type="entry name" value="G6PD_C"/>
    <property type="match status" value="1"/>
</dbReference>
<evidence type="ECO:0000313" key="9">
    <source>
        <dbReference type="Proteomes" id="UP000602510"/>
    </source>
</evidence>
<dbReference type="GO" id="GO:0050661">
    <property type="term" value="F:NADP binding"/>
    <property type="evidence" value="ECO:0007669"/>
    <property type="project" value="InterPro"/>
</dbReference>
<protein>
    <submittedName>
        <fullName evidence="8">Glucose-6-phosphate dehydrogenase C-terminal domain</fullName>
    </submittedName>
</protein>
<dbReference type="EMBL" id="WSZM01000717">
    <property type="protein sequence ID" value="KAF4030085.1"/>
    <property type="molecule type" value="Genomic_DNA"/>
</dbReference>
<feature type="domain" description="Glucose-6-phosphate dehydrogenase NAD-binding" evidence="6">
    <location>
        <begin position="48"/>
        <end position="245"/>
    </location>
</feature>
<dbReference type="Gene3D" id="3.40.50.720">
    <property type="entry name" value="NAD(P)-binding Rossmann-like Domain"/>
    <property type="match status" value="1"/>
</dbReference>
<dbReference type="AlphaFoldDB" id="A0A833SLV1"/>
<evidence type="ECO:0000256" key="5">
    <source>
        <dbReference type="SAM" id="SignalP"/>
    </source>
</evidence>
<feature type="signal peptide" evidence="5">
    <location>
        <begin position="1"/>
        <end position="21"/>
    </location>
</feature>
<feature type="domain" description="Glucose-6-phosphate dehydrogenase C-terminal" evidence="7">
    <location>
        <begin position="254"/>
        <end position="543"/>
    </location>
</feature>
<keyword evidence="5" id="KW-0732">Signal</keyword>
<dbReference type="InterPro" id="IPR022675">
    <property type="entry name" value="G6P_DH_C"/>
</dbReference>
<dbReference type="GO" id="GO:0004345">
    <property type="term" value="F:glucose-6-phosphate dehydrogenase activity"/>
    <property type="evidence" value="ECO:0007669"/>
    <property type="project" value="InterPro"/>
</dbReference>
<dbReference type="InterPro" id="IPR001282">
    <property type="entry name" value="G6P_DH"/>
</dbReference>
<dbReference type="SUPFAM" id="SSF55347">
    <property type="entry name" value="Glyceraldehyde-3-phosphate dehydrogenase-like, C-terminal domain"/>
    <property type="match status" value="1"/>
</dbReference>
<comment type="caution">
    <text evidence="8">The sequence shown here is derived from an EMBL/GenBank/DDBJ whole genome shotgun (WGS) entry which is preliminary data.</text>
</comment>
<dbReference type="PANTHER" id="PTHR23429">
    <property type="entry name" value="GLUCOSE-6-PHOSPHATE 1-DEHYDROGENASE G6PD"/>
    <property type="match status" value="1"/>
</dbReference>
<dbReference type="GO" id="GO:0009051">
    <property type="term" value="P:pentose-phosphate shunt, oxidative branch"/>
    <property type="evidence" value="ECO:0007669"/>
    <property type="project" value="TreeGrafter"/>
</dbReference>
<evidence type="ECO:0000256" key="2">
    <source>
        <dbReference type="ARBA" id="ARBA00022857"/>
    </source>
</evidence>
<sequence>MQCSVALTLLILLFVFEATSQLPHSASPFAVLSQTHANSNTEQVVDVIVIGATGDLATKYLWVAMFRMALEGKMVSRRTFRLFAGASDTLERGRIWHENFFNEKFAERVCGVFEDKMSAEQVYCREFLEVEFKPNVQYAPLRSESHYKELGRILQEEDNLTKGGRIVYLAIPPQFFLPCCEMIHRYLRPNRSETQTASPFLRVVVEKPFGRDLQSAHELATRLRAIYSNDELFVMDHYAGKPVVQALRSYLQLNTATLNPIWNSNNIQDIHIEMTETATLQHRVSYFDSSGIIRDVMVNHLQLLLNVAVAPSFDAAISIHEAQLRFIRSLRVSSRQSLFIAQYDEYAAHYEAEMSQRSDESDHFTPTAAWIELTSSLDEWRDTSFRLAAAKATAERQLSITVAFNSGVFQDQQCTLTVIIQRALNVDASEAHRIEWSCDVSEVLPDLQLPKGWKYVEADDHRVVIPQRSEHATAAWELGDEASAYDFLLREIANGATEHFADLDEVEAAWTLWTPVVHAAEAASNRDNHTSYPAGTSPWKSESLSTKTSQEVKEEL</sequence>
<dbReference type="GO" id="GO:0005783">
    <property type="term" value="C:endoplasmic reticulum"/>
    <property type="evidence" value="ECO:0007669"/>
    <property type="project" value="TreeGrafter"/>
</dbReference>
<evidence type="ECO:0000256" key="4">
    <source>
        <dbReference type="SAM" id="MobiDB-lite"/>
    </source>
</evidence>
<dbReference type="InterPro" id="IPR022674">
    <property type="entry name" value="G6P_DH_NAD-bd"/>
</dbReference>
<keyword evidence="3" id="KW-0119">Carbohydrate metabolism</keyword>
<proteinExistence type="predicted"/>
<dbReference type="GO" id="GO:0006006">
    <property type="term" value="P:glucose metabolic process"/>
    <property type="evidence" value="ECO:0007669"/>
    <property type="project" value="UniProtKB-KW"/>
</dbReference>
<dbReference type="Pfam" id="PF00479">
    <property type="entry name" value="G6PD_N"/>
    <property type="match status" value="1"/>
</dbReference>
<evidence type="ECO:0000256" key="1">
    <source>
        <dbReference type="ARBA" id="ARBA00022526"/>
    </source>
</evidence>
<dbReference type="SUPFAM" id="SSF51735">
    <property type="entry name" value="NAD(P)-binding Rossmann-fold domains"/>
    <property type="match status" value="1"/>
</dbReference>
<keyword evidence="2" id="KW-0521">NADP</keyword>
<dbReference type="PRINTS" id="PR00079">
    <property type="entry name" value="G6PDHDRGNASE"/>
</dbReference>